<reference evidence="4" key="1">
    <citation type="submission" date="2020-10" db="EMBL/GenBank/DDBJ databases">
        <authorList>
            <person name="Gilroy R."/>
        </authorList>
    </citation>
    <scope>NUCLEOTIDE SEQUENCE</scope>
    <source>
        <strain evidence="4">CHK123-3438</strain>
    </source>
</reference>
<feature type="compositionally biased region" description="Acidic residues" evidence="1">
    <location>
        <begin position="49"/>
        <end position="60"/>
    </location>
</feature>
<dbReference type="EMBL" id="DVKS01000179">
    <property type="protein sequence ID" value="HIT42489.1"/>
    <property type="molecule type" value="Genomic_DNA"/>
</dbReference>
<evidence type="ECO:0000256" key="1">
    <source>
        <dbReference type="SAM" id="MobiDB-lite"/>
    </source>
</evidence>
<dbReference type="Pfam" id="PF12682">
    <property type="entry name" value="Flavodoxin_4"/>
    <property type="match status" value="1"/>
</dbReference>
<feature type="signal peptide" evidence="2">
    <location>
        <begin position="1"/>
        <end position="20"/>
    </location>
</feature>
<dbReference type="PANTHER" id="PTHR39201">
    <property type="entry name" value="EXPORTED PROTEIN-RELATED"/>
    <property type="match status" value="1"/>
</dbReference>
<dbReference type="GO" id="GO:0016651">
    <property type="term" value="F:oxidoreductase activity, acting on NAD(P)H"/>
    <property type="evidence" value="ECO:0007669"/>
    <property type="project" value="UniProtKB-ARBA"/>
</dbReference>
<gene>
    <name evidence="4" type="ORF">IAB60_10445</name>
</gene>
<keyword evidence="2" id="KW-0732">Signal</keyword>
<dbReference type="SUPFAM" id="SSF52218">
    <property type="entry name" value="Flavoproteins"/>
    <property type="match status" value="1"/>
</dbReference>
<sequence length="244" mass="26282">MKKRNRGWIAAILAAVTVLAGCGAGSSSQQTAAETQVQTEAQTQTEATEQTEDQTEEETEGSAAGEDAAEETENSQEQAEKDGNGKALVVYYSATGNTEEAANMIAEAVGGDLFQLEPTEPYTDADLNWTDENSRVTVEHDNPDQRDVELVSTTVENWDDYDTVFIGYPIWWGIAAWPVDSFVENNDFTGKTVIPFCTSASSGIGESGQLLAEMAGTGDWLEGQRFRSGVSEEDVASWVEGLGL</sequence>
<dbReference type="GO" id="GO:0009055">
    <property type="term" value="F:electron transfer activity"/>
    <property type="evidence" value="ECO:0007669"/>
    <property type="project" value="InterPro"/>
</dbReference>
<feature type="domain" description="Flavodoxin-like" evidence="3">
    <location>
        <begin position="86"/>
        <end position="240"/>
    </location>
</feature>
<protein>
    <submittedName>
        <fullName evidence="4">Flavodoxin</fullName>
    </submittedName>
</protein>
<reference evidence="4" key="2">
    <citation type="journal article" date="2021" name="PeerJ">
        <title>Extensive microbial diversity within the chicken gut microbiome revealed by metagenomics and culture.</title>
        <authorList>
            <person name="Gilroy R."/>
            <person name="Ravi A."/>
            <person name="Getino M."/>
            <person name="Pursley I."/>
            <person name="Horton D.L."/>
            <person name="Alikhan N.F."/>
            <person name="Baker D."/>
            <person name="Gharbi K."/>
            <person name="Hall N."/>
            <person name="Watson M."/>
            <person name="Adriaenssens E.M."/>
            <person name="Foster-Nyarko E."/>
            <person name="Jarju S."/>
            <person name="Secka A."/>
            <person name="Antonio M."/>
            <person name="Oren A."/>
            <person name="Chaudhuri R.R."/>
            <person name="La Ragione R."/>
            <person name="Hildebrand F."/>
            <person name="Pallen M.J."/>
        </authorList>
    </citation>
    <scope>NUCLEOTIDE SEQUENCE</scope>
    <source>
        <strain evidence="4">CHK123-3438</strain>
    </source>
</reference>
<dbReference type="InterPro" id="IPR001226">
    <property type="entry name" value="Flavodoxin_CS"/>
</dbReference>
<dbReference type="PROSITE" id="PS00201">
    <property type="entry name" value="FLAVODOXIN"/>
    <property type="match status" value="1"/>
</dbReference>
<evidence type="ECO:0000259" key="3">
    <source>
        <dbReference type="Pfam" id="PF12682"/>
    </source>
</evidence>
<dbReference type="PANTHER" id="PTHR39201:SF1">
    <property type="entry name" value="FLAVODOXIN-LIKE DOMAIN-CONTAINING PROTEIN"/>
    <property type="match status" value="1"/>
</dbReference>
<feature type="compositionally biased region" description="Low complexity" evidence="1">
    <location>
        <begin position="29"/>
        <end position="48"/>
    </location>
</feature>
<dbReference type="AlphaFoldDB" id="A0A9D1KG20"/>
<dbReference type="Gene3D" id="3.40.50.360">
    <property type="match status" value="1"/>
</dbReference>
<organism evidence="4 5">
    <name type="scientific">Candidatus Caccovicinus merdipullorum</name>
    <dbReference type="NCBI Taxonomy" id="2840724"/>
    <lineage>
        <taxon>Bacteria</taxon>
        <taxon>Bacillati</taxon>
        <taxon>Bacillota</taxon>
        <taxon>Clostridia</taxon>
        <taxon>Eubacteriales</taxon>
        <taxon>Candidatus Caccovicinus</taxon>
    </lineage>
</organism>
<feature type="chain" id="PRO_5038504130" evidence="2">
    <location>
        <begin position="21"/>
        <end position="244"/>
    </location>
</feature>
<accession>A0A9D1KG20</accession>
<feature type="region of interest" description="Disordered" evidence="1">
    <location>
        <begin position="25"/>
        <end position="82"/>
    </location>
</feature>
<dbReference type="Proteomes" id="UP000886860">
    <property type="component" value="Unassembled WGS sequence"/>
</dbReference>
<evidence type="ECO:0000313" key="4">
    <source>
        <dbReference type="EMBL" id="HIT42489.1"/>
    </source>
</evidence>
<dbReference type="PROSITE" id="PS51257">
    <property type="entry name" value="PROKAR_LIPOPROTEIN"/>
    <property type="match status" value="1"/>
</dbReference>
<proteinExistence type="predicted"/>
<name>A0A9D1KG20_9FIRM</name>
<evidence type="ECO:0000256" key="2">
    <source>
        <dbReference type="SAM" id="SignalP"/>
    </source>
</evidence>
<dbReference type="InterPro" id="IPR029039">
    <property type="entry name" value="Flavoprotein-like_sf"/>
</dbReference>
<dbReference type="GO" id="GO:0010181">
    <property type="term" value="F:FMN binding"/>
    <property type="evidence" value="ECO:0007669"/>
    <property type="project" value="InterPro"/>
</dbReference>
<dbReference type="InterPro" id="IPR008254">
    <property type="entry name" value="Flavodoxin/NO_synth"/>
</dbReference>
<evidence type="ECO:0000313" key="5">
    <source>
        <dbReference type="Proteomes" id="UP000886860"/>
    </source>
</evidence>
<comment type="caution">
    <text evidence="4">The sequence shown here is derived from an EMBL/GenBank/DDBJ whole genome shotgun (WGS) entry which is preliminary data.</text>
</comment>